<accession>A0ABS5JZJ6</accession>
<keyword evidence="3" id="KW-1185">Reference proteome</keyword>
<dbReference type="EMBL" id="JAGUCO010000020">
    <property type="protein sequence ID" value="MBS2100288.1"/>
    <property type="molecule type" value="Genomic_DNA"/>
</dbReference>
<dbReference type="Proteomes" id="UP000708576">
    <property type="component" value="Unassembled WGS sequence"/>
</dbReference>
<evidence type="ECO:0008006" key="4">
    <source>
        <dbReference type="Google" id="ProtNLM"/>
    </source>
</evidence>
<name>A0ABS5JZJ6_9BACT</name>
<comment type="caution">
    <text evidence="2">The sequence shown here is derived from an EMBL/GenBank/DDBJ whole genome shotgun (WGS) entry which is preliminary data.</text>
</comment>
<dbReference type="Gene3D" id="2.60.40.2340">
    <property type="match status" value="2"/>
</dbReference>
<reference evidence="2 3" key="1">
    <citation type="journal article" date="2015" name="Int. J. Syst. Evol. Microbiol.">
        <title>Carboxylicivirga linearis sp. nov., isolated from a sea cucumber culture pond.</title>
        <authorList>
            <person name="Wang F.Q."/>
            <person name="Zhou Y.X."/>
            <person name="Lin X.Z."/>
            <person name="Chen G.J."/>
            <person name="Du Z.J."/>
        </authorList>
    </citation>
    <scope>NUCLEOTIDE SEQUENCE [LARGE SCALE GENOMIC DNA]</scope>
    <source>
        <strain evidence="2 3">FB218</strain>
    </source>
</reference>
<proteinExistence type="predicted"/>
<evidence type="ECO:0000256" key="1">
    <source>
        <dbReference type="SAM" id="SignalP"/>
    </source>
</evidence>
<sequence length="372" mass="40225">MKNVMKTNIYKFIIILLSVALFSCEEDANESLDFSGDTSIHSFVVNGVEGTINEENSTISVILPSGSDLTGLSPEITIANGAEITPGSGESIDFADANGNLLDVTYTVTNTDLYQKYTVNVDVARAKITSFKIGSVEANIDEQNKTILIYLPEGTDVTSLIPIVEYTDGATIAPQAGTAVDFTNPVTYTLNYLGSVFNYEVTVILGEAPTPILVLYNGEDVSPKWESIASSVNNGTVNPVTDGINSTPTCVSLLRTNTGTDDGGRPWTSGVLWNANQVNVDPAIYGSITVMVLKDVAGDVQLEIQQAGELNKDWLHAEYSADHVGEWQELTFVIPEARTAVINNILVMPHTPETGFETQTMYWDEVKAHPIE</sequence>
<protein>
    <recommendedName>
        <fullName evidence="4">DUF1735 domain-containing protein</fullName>
    </recommendedName>
</protein>
<organism evidence="2 3">
    <name type="scientific">Carboxylicivirga linearis</name>
    <dbReference type="NCBI Taxonomy" id="1628157"/>
    <lineage>
        <taxon>Bacteria</taxon>
        <taxon>Pseudomonadati</taxon>
        <taxon>Bacteroidota</taxon>
        <taxon>Bacteroidia</taxon>
        <taxon>Marinilabiliales</taxon>
        <taxon>Marinilabiliaceae</taxon>
        <taxon>Carboxylicivirga</taxon>
    </lineage>
</organism>
<dbReference type="RefSeq" id="WP_212217826.1">
    <property type="nucleotide sequence ID" value="NZ_JAGUCO010000020.1"/>
</dbReference>
<evidence type="ECO:0000313" key="2">
    <source>
        <dbReference type="EMBL" id="MBS2100288.1"/>
    </source>
</evidence>
<feature type="chain" id="PRO_5045718825" description="DUF1735 domain-containing protein" evidence="1">
    <location>
        <begin position="29"/>
        <end position="372"/>
    </location>
</feature>
<keyword evidence="1" id="KW-0732">Signal</keyword>
<evidence type="ECO:0000313" key="3">
    <source>
        <dbReference type="Proteomes" id="UP000708576"/>
    </source>
</evidence>
<feature type="signal peptide" evidence="1">
    <location>
        <begin position="1"/>
        <end position="28"/>
    </location>
</feature>
<gene>
    <name evidence="2" type="ORF">KEM10_18535</name>
</gene>
<dbReference type="PROSITE" id="PS51257">
    <property type="entry name" value="PROKAR_LIPOPROTEIN"/>
    <property type="match status" value="1"/>
</dbReference>